<organism evidence="9 10">
    <name type="scientific">Veillonella montpellierensis DNF00314</name>
    <dbReference type="NCBI Taxonomy" id="1401067"/>
    <lineage>
        <taxon>Bacteria</taxon>
        <taxon>Bacillati</taxon>
        <taxon>Bacillota</taxon>
        <taxon>Negativicutes</taxon>
        <taxon>Veillonellales</taxon>
        <taxon>Veillonellaceae</taxon>
        <taxon>Veillonella</taxon>
    </lineage>
</organism>
<feature type="transmembrane region" description="Helical" evidence="8">
    <location>
        <begin position="114"/>
        <end position="131"/>
    </location>
</feature>
<evidence type="ECO:0000256" key="2">
    <source>
        <dbReference type="ARBA" id="ARBA00005275"/>
    </source>
</evidence>
<evidence type="ECO:0000256" key="1">
    <source>
        <dbReference type="ARBA" id="ARBA00004651"/>
    </source>
</evidence>
<evidence type="ECO:0000256" key="4">
    <source>
        <dbReference type="ARBA" id="ARBA00022475"/>
    </source>
</evidence>
<feature type="transmembrane region" description="Helical" evidence="8">
    <location>
        <begin position="275"/>
        <end position="295"/>
    </location>
</feature>
<name>A0A096AKB8_9FIRM</name>
<dbReference type="Proteomes" id="UP000029628">
    <property type="component" value="Unassembled WGS sequence"/>
</dbReference>
<evidence type="ECO:0000256" key="3">
    <source>
        <dbReference type="ARBA" id="ARBA00022448"/>
    </source>
</evidence>
<dbReference type="EMBL" id="JRNT01000018">
    <property type="protein sequence ID" value="KGF47076.1"/>
    <property type="molecule type" value="Genomic_DNA"/>
</dbReference>
<gene>
    <name evidence="9" type="ORF">HMPREF0872_06175</name>
</gene>
<comment type="similarity">
    <text evidence="2">Belongs to the DcuC/DcuD transporter (TC 2.A.61) family.</text>
</comment>
<keyword evidence="5 8" id="KW-0812">Transmembrane</keyword>
<dbReference type="PANTHER" id="PTHR42002">
    <property type="entry name" value="ANAEROBIC C4-DICARBOXYLATE TRANSPORTER DCUC-RELATED"/>
    <property type="match status" value="1"/>
</dbReference>
<accession>A0A096AKB8</accession>
<sequence>MNILIALIVIIIVGYLVIKKFKPQSVLLAGGLVMMLISFCLGYTTQFVDAKQQTGNIIFDAFQYIVVLAGKDVAGLGLMIMTCTGFAKYMDHIGASARLVTVAVKPLKKMKAPYLVLAITFIINMFMSLVIPSASGLAMLMMVTIFPILVRLGVSPVGAAAAVATGHLLDIGPASATTLLVAKTANIPVHAYFVDYQLKVYVICGLMAAISHYVWQQYCDKRSGHVVTTAVEQEENVEHTELVVGPMIYMFLPLLPLIFILGFSPYAIGSIKMNVNLAMFLSLFIAMTCELIRLGSLRKVADSITVFFKGMGNQLSNTVTLIVAGETFAFGLTSLGVVNSFVEGIKGMALPFDFILVGIAGLIVVLSVVMGSGVASMFAFSPLVPGFAKELGAEATPMLLAMQNSASVGRLLSPISAVIIAVSGMANISSVDLVKRASVPAIVTFITSVICIILFY</sequence>
<evidence type="ECO:0000256" key="5">
    <source>
        <dbReference type="ARBA" id="ARBA00022692"/>
    </source>
</evidence>
<feature type="transmembrane region" description="Helical" evidence="8">
    <location>
        <begin position="26"/>
        <end position="44"/>
    </location>
</feature>
<evidence type="ECO:0000313" key="10">
    <source>
        <dbReference type="Proteomes" id="UP000029628"/>
    </source>
</evidence>
<evidence type="ECO:0000256" key="6">
    <source>
        <dbReference type="ARBA" id="ARBA00022989"/>
    </source>
</evidence>
<feature type="transmembrane region" description="Helical" evidence="8">
    <location>
        <begin position="247"/>
        <end position="268"/>
    </location>
</feature>
<evidence type="ECO:0000256" key="8">
    <source>
        <dbReference type="SAM" id="Phobius"/>
    </source>
</evidence>
<proteinExistence type="inferred from homology"/>
<dbReference type="Pfam" id="PF03606">
    <property type="entry name" value="DcuC"/>
    <property type="match status" value="1"/>
</dbReference>
<dbReference type="InterPro" id="IPR018385">
    <property type="entry name" value="C4_dicarb_anaerob_car-like"/>
</dbReference>
<keyword evidence="6 8" id="KW-1133">Transmembrane helix</keyword>
<dbReference type="GO" id="GO:0005886">
    <property type="term" value="C:plasma membrane"/>
    <property type="evidence" value="ECO:0007669"/>
    <property type="project" value="UniProtKB-SubCell"/>
</dbReference>
<dbReference type="eggNOG" id="COG3069">
    <property type="taxonomic scope" value="Bacteria"/>
</dbReference>
<keyword evidence="7 8" id="KW-0472">Membrane</keyword>
<dbReference type="InterPro" id="IPR004669">
    <property type="entry name" value="C4_dicarb_anaerob_car"/>
</dbReference>
<feature type="transmembrane region" description="Helical" evidence="8">
    <location>
        <begin position="437"/>
        <end position="455"/>
    </location>
</feature>
<comment type="subcellular location">
    <subcellularLocation>
        <location evidence="1">Cell membrane</location>
        <topology evidence="1">Multi-pass membrane protein</topology>
    </subcellularLocation>
</comment>
<evidence type="ECO:0000256" key="7">
    <source>
        <dbReference type="ARBA" id="ARBA00023136"/>
    </source>
</evidence>
<dbReference type="NCBIfam" id="TIGR00771">
    <property type="entry name" value="DcuC"/>
    <property type="match status" value="1"/>
</dbReference>
<dbReference type="AlphaFoldDB" id="A0A096AKB8"/>
<feature type="transmembrane region" description="Helical" evidence="8">
    <location>
        <begin position="354"/>
        <end position="380"/>
    </location>
</feature>
<dbReference type="PANTHER" id="PTHR42002:SF2">
    <property type="entry name" value="ANAEROBIC C4-DICARBOXYLATE TRANSPORTER DCUC-RELATED"/>
    <property type="match status" value="1"/>
</dbReference>
<keyword evidence="4" id="KW-1003">Cell membrane</keyword>
<feature type="transmembrane region" description="Helical" evidence="8">
    <location>
        <begin position="198"/>
        <end position="215"/>
    </location>
</feature>
<keyword evidence="10" id="KW-1185">Reference proteome</keyword>
<feature type="transmembrane region" description="Helical" evidence="8">
    <location>
        <begin position="315"/>
        <end position="342"/>
    </location>
</feature>
<reference evidence="9 10" key="1">
    <citation type="submission" date="2014-07" db="EMBL/GenBank/DDBJ databases">
        <authorList>
            <person name="McCorrison J."/>
            <person name="Sanka R."/>
            <person name="Torralba M."/>
            <person name="Gillis M."/>
            <person name="Haft D.H."/>
            <person name="Methe B."/>
            <person name="Sutton G."/>
            <person name="Nelson K.E."/>
        </authorList>
    </citation>
    <scope>NUCLEOTIDE SEQUENCE [LARGE SCALE GENOMIC DNA]</scope>
    <source>
        <strain evidence="9 10">DNF00314</strain>
    </source>
</reference>
<evidence type="ECO:0000313" key="9">
    <source>
        <dbReference type="EMBL" id="KGF47076.1"/>
    </source>
</evidence>
<keyword evidence="3" id="KW-0813">Transport</keyword>
<dbReference type="NCBIfam" id="NF037994">
    <property type="entry name" value="DcuC_1"/>
    <property type="match status" value="1"/>
</dbReference>
<comment type="caution">
    <text evidence="9">The sequence shown here is derived from an EMBL/GenBank/DDBJ whole genome shotgun (WGS) entry which is preliminary data.</text>
</comment>
<protein>
    <submittedName>
        <fullName evidence="9">Transporter</fullName>
    </submittedName>
</protein>
<dbReference type="GO" id="GO:0015556">
    <property type="term" value="F:C4-dicarboxylate transmembrane transporter activity"/>
    <property type="evidence" value="ECO:0007669"/>
    <property type="project" value="InterPro"/>
</dbReference>
<dbReference type="RefSeq" id="WP_028257826.1">
    <property type="nucleotide sequence ID" value="NZ_JRNT01000018.1"/>
</dbReference>
<feature type="transmembrane region" description="Helical" evidence="8">
    <location>
        <begin position="407"/>
        <end position="425"/>
    </location>
</feature>